<reference evidence="3 4" key="1">
    <citation type="journal article" date="2014" name="Genome Biol. Evol.">
        <title>The genome of the myxosporean Thelohanellus kitauei shows adaptations to nutrient acquisition within its fish host.</title>
        <authorList>
            <person name="Yang Y."/>
            <person name="Xiong J."/>
            <person name="Zhou Z."/>
            <person name="Huo F."/>
            <person name="Miao W."/>
            <person name="Ran C."/>
            <person name="Liu Y."/>
            <person name="Zhang J."/>
            <person name="Feng J."/>
            <person name="Wang M."/>
            <person name="Wang M."/>
            <person name="Wang L."/>
            <person name="Yao B."/>
        </authorList>
    </citation>
    <scope>NUCLEOTIDE SEQUENCE [LARGE SCALE GENOMIC DNA]</scope>
    <source>
        <strain evidence="3">Wuqing</strain>
    </source>
</reference>
<feature type="domain" description="MD-2-related lipid-recognition" evidence="2">
    <location>
        <begin position="26"/>
        <end position="152"/>
    </location>
</feature>
<dbReference type="SUPFAM" id="SSF81296">
    <property type="entry name" value="E set domains"/>
    <property type="match status" value="1"/>
</dbReference>
<feature type="chain" id="PRO_5002152476" description="MD-2-related lipid-recognition domain-containing protein" evidence="1">
    <location>
        <begin position="26"/>
        <end position="155"/>
    </location>
</feature>
<dbReference type="EMBL" id="JWZT01003490">
    <property type="protein sequence ID" value="KII66677.1"/>
    <property type="molecule type" value="Genomic_DNA"/>
</dbReference>
<sequence length="155" mass="17652">MSSMNSVNFLSFALFCITLVKQTYSQIHMCEQEAGTFNATILHVTGCTKGVCNIRMGAWAQAHFRVTPKVASQSLITEGFASWHFVNFKLPLLNSDGCIGFKESCPWPANQTRESLQFFYIPYFWFEISPTVRFIITNEKKEVIICFEGTINLIK</sequence>
<keyword evidence="1" id="KW-0732">Signal</keyword>
<evidence type="ECO:0000256" key="1">
    <source>
        <dbReference type="SAM" id="SignalP"/>
    </source>
</evidence>
<comment type="caution">
    <text evidence="3">The sequence shown here is derived from an EMBL/GenBank/DDBJ whole genome shotgun (WGS) entry which is preliminary data.</text>
</comment>
<organism evidence="3 4">
    <name type="scientific">Thelohanellus kitauei</name>
    <name type="common">Myxosporean</name>
    <dbReference type="NCBI Taxonomy" id="669202"/>
    <lineage>
        <taxon>Eukaryota</taxon>
        <taxon>Metazoa</taxon>
        <taxon>Cnidaria</taxon>
        <taxon>Myxozoa</taxon>
        <taxon>Myxosporea</taxon>
        <taxon>Bivalvulida</taxon>
        <taxon>Platysporina</taxon>
        <taxon>Myxobolidae</taxon>
        <taxon>Thelohanellus</taxon>
    </lineage>
</organism>
<proteinExistence type="predicted"/>
<evidence type="ECO:0000313" key="3">
    <source>
        <dbReference type="EMBL" id="KII66677.1"/>
    </source>
</evidence>
<dbReference type="InterPro" id="IPR003172">
    <property type="entry name" value="ML_dom"/>
</dbReference>
<dbReference type="InterPro" id="IPR014756">
    <property type="entry name" value="Ig_E-set"/>
</dbReference>
<gene>
    <name evidence="3" type="ORF">RF11_12705</name>
</gene>
<dbReference type="Proteomes" id="UP000031668">
    <property type="component" value="Unassembled WGS sequence"/>
</dbReference>
<keyword evidence="4" id="KW-1185">Reference proteome</keyword>
<protein>
    <recommendedName>
        <fullName evidence="2">MD-2-related lipid-recognition domain-containing protein</fullName>
    </recommendedName>
</protein>
<dbReference type="AlphaFoldDB" id="A0A0C2MYI3"/>
<evidence type="ECO:0000259" key="2">
    <source>
        <dbReference type="Pfam" id="PF02221"/>
    </source>
</evidence>
<accession>A0A0C2MYI3</accession>
<feature type="signal peptide" evidence="1">
    <location>
        <begin position="1"/>
        <end position="25"/>
    </location>
</feature>
<dbReference type="Gene3D" id="2.60.40.770">
    <property type="match status" value="1"/>
</dbReference>
<evidence type="ECO:0000313" key="4">
    <source>
        <dbReference type="Proteomes" id="UP000031668"/>
    </source>
</evidence>
<dbReference type="Pfam" id="PF02221">
    <property type="entry name" value="E1_DerP2_DerF2"/>
    <property type="match status" value="1"/>
</dbReference>
<name>A0A0C2MYI3_THEKT</name>